<keyword evidence="2" id="KW-1185">Reference proteome</keyword>
<organism evidence="1 2">
    <name type="scientific">Stylosanthes scabra</name>
    <dbReference type="NCBI Taxonomy" id="79078"/>
    <lineage>
        <taxon>Eukaryota</taxon>
        <taxon>Viridiplantae</taxon>
        <taxon>Streptophyta</taxon>
        <taxon>Embryophyta</taxon>
        <taxon>Tracheophyta</taxon>
        <taxon>Spermatophyta</taxon>
        <taxon>Magnoliopsida</taxon>
        <taxon>eudicotyledons</taxon>
        <taxon>Gunneridae</taxon>
        <taxon>Pentapetalae</taxon>
        <taxon>rosids</taxon>
        <taxon>fabids</taxon>
        <taxon>Fabales</taxon>
        <taxon>Fabaceae</taxon>
        <taxon>Papilionoideae</taxon>
        <taxon>50 kb inversion clade</taxon>
        <taxon>dalbergioids sensu lato</taxon>
        <taxon>Dalbergieae</taxon>
        <taxon>Pterocarpus clade</taxon>
        <taxon>Stylosanthes</taxon>
    </lineage>
</organism>
<accession>A0ABU6VMU0</accession>
<protein>
    <submittedName>
        <fullName evidence="1">Uncharacterized protein</fullName>
    </submittedName>
</protein>
<sequence length="130" mass="14599">MAIALFPIFHVFENWTGPAGRTVWTVNRKLPRFGLITETGHLLKHYKTVEPNVNRMVGPNRNSACFGSKAKRCRFWRVRRKNQQVQLSTAGAVRRVPSPAVFLTAAASTPSPSFFIPGRRIFLLDNGFSG</sequence>
<gene>
    <name evidence="1" type="ORF">PIB30_069473</name>
</gene>
<evidence type="ECO:0000313" key="1">
    <source>
        <dbReference type="EMBL" id="MED6174489.1"/>
    </source>
</evidence>
<name>A0ABU6VMU0_9FABA</name>
<evidence type="ECO:0000313" key="2">
    <source>
        <dbReference type="Proteomes" id="UP001341840"/>
    </source>
</evidence>
<dbReference type="EMBL" id="JASCZI010151798">
    <property type="protein sequence ID" value="MED6174489.1"/>
    <property type="molecule type" value="Genomic_DNA"/>
</dbReference>
<dbReference type="Proteomes" id="UP001341840">
    <property type="component" value="Unassembled WGS sequence"/>
</dbReference>
<comment type="caution">
    <text evidence="1">The sequence shown here is derived from an EMBL/GenBank/DDBJ whole genome shotgun (WGS) entry which is preliminary data.</text>
</comment>
<proteinExistence type="predicted"/>
<reference evidence="1 2" key="1">
    <citation type="journal article" date="2023" name="Plants (Basel)">
        <title>Bridging the Gap: Combining Genomics and Transcriptomics Approaches to Understand Stylosanthes scabra, an Orphan Legume from the Brazilian Caatinga.</title>
        <authorList>
            <person name="Ferreira-Neto J.R.C."/>
            <person name="da Silva M.D."/>
            <person name="Binneck E."/>
            <person name="de Melo N.F."/>
            <person name="da Silva R.H."/>
            <person name="de Melo A.L.T.M."/>
            <person name="Pandolfi V."/>
            <person name="Bustamante F.O."/>
            <person name="Brasileiro-Vidal A.C."/>
            <person name="Benko-Iseppon A.M."/>
        </authorList>
    </citation>
    <scope>NUCLEOTIDE SEQUENCE [LARGE SCALE GENOMIC DNA]</scope>
    <source>
        <tissue evidence="1">Leaves</tissue>
    </source>
</reference>